<evidence type="ECO:0000313" key="2">
    <source>
        <dbReference type="Proteomes" id="UP001465153"/>
    </source>
</evidence>
<gene>
    <name evidence="1" type="ORF">NBRC116591_23350</name>
</gene>
<evidence type="ECO:0000313" key="1">
    <source>
        <dbReference type="EMBL" id="GAA6168524.1"/>
    </source>
</evidence>
<protein>
    <recommendedName>
        <fullName evidence="3">DUF3396 domain-containing protein</fullName>
    </recommendedName>
</protein>
<comment type="caution">
    <text evidence="1">The sequence shown here is derived from an EMBL/GenBank/DDBJ whole genome shotgun (WGS) entry which is preliminary data.</text>
</comment>
<organism evidence="1 2">
    <name type="scientific">Sessilibacter corallicola</name>
    <dbReference type="NCBI Taxonomy" id="2904075"/>
    <lineage>
        <taxon>Bacteria</taxon>
        <taxon>Pseudomonadati</taxon>
        <taxon>Pseudomonadota</taxon>
        <taxon>Gammaproteobacteria</taxon>
        <taxon>Cellvibrionales</taxon>
        <taxon>Cellvibrionaceae</taxon>
        <taxon>Sessilibacter</taxon>
    </lineage>
</organism>
<proteinExistence type="predicted"/>
<dbReference type="Pfam" id="PF11876">
    <property type="entry name" value="TsiV"/>
    <property type="match status" value="1"/>
</dbReference>
<evidence type="ECO:0008006" key="3">
    <source>
        <dbReference type="Google" id="ProtNLM"/>
    </source>
</evidence>
<keyword evidence="2" id="KW-1185">Reference proteome</keyword>
<accession>A0ABQ0AA36</accession>
<name>A0ABQ0AA36_9GAMM</name>
<dbReference type="RefSeq" id="WP_353303238.1">
    <property type="nucleotide sequence ID" value="NZ_BAABWN010000007.1"/>
</dbReference>
<reference evidence="1 2" key="1">
    <citation type="submission" date="2024-04" db="EMBL/GenBank/DDBJ databases">
        <title>Draft genome sequence of Sessilibacter corallicola NBRC 116591.</title>
        <authorList>
            <person name="Miyakawa T."/>
            <person name="Kusuya Y."/>
            <person name="Miura T."/>
        </authorList>
    </citation>
    <scope>NUCLEOTIDE SEQUENCE [LARGE SCALE GENOMIC DNA]</scope>
    <source>
        <strain evidence="1 2">KU-00831-HH</strain>
    </source>
</reference>
<dbReference type="InterPro" id="IPR021815">
    <property type="entry name" value="TsiV"/>
</dbReference>
<dbReference type="Proteomes" id="UP001465153">
    <property type="component" value="Unassembled WGS sequence"/>
</dbReference>
<sequence length="311" mass="33948">MPTFDYSTITQEPVVYYPRSGNPSAVLGLAMEFYIGGPGQPGRVRAMADCVQAYLTQAQGQFRSYAVANDRVMRRLKPGENIDPALIEAMVDPDAGYEIEAGWEDDKAHFWSLSSACNKVERQTYLGDLLITYPFSILDQIGLDGFIQQFVSMCNAMEVEHAYAGPSFIEPFNVGGMDAALEVIGSELFNYPCFNAYSLTMTKIQAGDGTKSIGFLTAVSNRILEKAGGAQAVLANAGQSTLSCPYSNGVIFQAGNIPQIGSPNFIPQEYINLGRALKPTRAEFDKSLFDDPAGIDDDAFTQRWLSRFDGV</sequence>
<dbReference type="EMBL" id="BAABWN010000007">
    <property type="protein sequence ID" value="GAA6168524.1"/>
    <property type="molecule type" value="Genomic_DNA"/>
</dbReference>